<accession>A0ABV4IA61</accession>
<feature type="domain" description="Transposase IS4-like" evidence="1">
    <location>
        <begin position="148"/>
        <end position="283"/>
    </location>
</feature>
<dbReference type="RefSeq" id="WP_370720746.1">
    <property type="nucleotide sequence ID" value="NZ_JBGGTQ010000012.1"/>
</dbReference>
<name>A0ABV4IA61_9ACTN</name>
<keyword evidence="3" id="KW-1185">Reference proteome</keyword>
<organism evidence="2 3">
    <name type="scientific">Kineococcus mangrovi</name>
    <dbReference type="NCBI Taxonomy" id="1660183"/>
    <lineage>
        <taxon>Bacteria</taxon>
        <taxon>Bacillati</taxon>
        <taxon>Actinomycetota</taxon>
        <taxon>Actinomycetes</taxon>
        <taxon>Kineosporiales</taxon>
        <taxon>Kineosporiaceae</taxon>
        <taxon>Kineococcus</taxon>
    </lineage>
</organism>
<dbReference type="Proteomes" id="UP001566476">
    <property type="component" value="Unassembled WGS sequence"/>
</dbReference>
<dbReference type="EMBL" id="JBGGTQ010000012">
    <property type="protein sequence ID" value="MEZ0494514.1"/>
    <property type="molecule type" value="Genomic_DNA"/>
</dbReference>
<dbReference type="Pfam" id="PF01609">
    <property type="entry name" value="DDE_Tnp_1"/>
    <property type="match status" value="1"/>
</dbReference>
<gene>
    <name evidence="2" type="ORF">AB2L28_19935</name>
</gene>
<reference evidence="2 3" key="1">
    <citation type="submission" date="2024-07" db="EMBL/GenBank/DDBJ databases">
        <authorList>
            <person name="Thanompreechachai J."/>
            <person name="Duangmal K."/>
        </authorList>
    </citation>
    <scope>NUCLEOTIDE SEQUENCE [LARGE SCALE GENOMIC DNA]</scope>
    <source>
        <strain evidence="2 3">TBRC 1896</strain>
    </source>
</reference>
<evidence type="ECO:0000313" key="2">
    <source>
        <dbReference type="EMBL" id="MEZ0494514.1"/>
    </source>
</evidence>
<comment type="caution">
    <text evidence="2">The sequence shown here is derived from an EMBL/GenBank/DDBJ whole genome shotgun (WGS) entry which is preliminary data.</text>
</comment>
<proteinExistence type="predicted"/>
<dbReference type="InterPro" id="IPR002559">
    <property type="entry name" value="Transposase_11"/>
</dbReference>
<evidence type="ECO:0000259" key="1">
    <source>
        <dbReference type="Pfam" id="PF01609"/>
    </source>
</evidence>
<protein>
    <submittedName>
        <fullName evidence="2">Transposase</fullName>
    </submittedName>
</protein>
<evidence type="ECO:0000313" key="3">
    <source>
        <dbReference type="Proteomes" id="UP001566476"/>
    </source>
</evidence>
<sequence length="291" mass="31826">MLPTEDLLVHTYVLIDDALITGAVHIPARPGPPPTCSDAEILTISVVRHLLHRRSEAAFRAELIHDHPGLFPHLPGQSQLNRRTRWLWGAFEQLRALLAATLPTDDAACHRDQVDTSALPVKHPSRVRGPDSWVGPAGLCARFGRDGAHGEWFYGFRLAVLTDLGSRLVRAWSIVPAAVNERQVALDLLADGPARRYLLCDKGFAGRAFAADLASVGTVVIVPPGKTARRSMPSGLLKVIAQWRNRVETTFGEITQVMDLARHGAHTFWGLLARTAATIAAHTLLRVQLTT</sequence>